<protein>
    <submittedName>
        <fullName evidence="1">Unnamed protein product</fullName>
    </submittedName>
</protein>
<name>A0A9W6Y0P3_9STRA</name>
<dbReference type="Proteomes" id="UP001165121">
    <property type="component" value="Unassembled WGS sequence"/>
</dbReference>
<dbReference type="InterPro" id="IPR052727">
    <property type="entry name" value="Rab4/Rab5_effector"/>
</dbReference>
<reference evidence="1" key="1">
    <citation type="submission" date="2023-04" db="EMBL/GenBank/DDBJ databases">
        <title>Phytophthora fragariaefolia NBRC 109709.</title>
        <authorList>
            <person name="Ichikawa N."/>
            <person name="Sato H."/>
            <person name="Tonouchi N."/>
        </authorList>
    </citation>
    <scope>NUCLEOTIDE SEQUENCE</scope>
    <source>
        <strain evidence="1">NBRC 109709</strain>
    </source>
</reference>
<comment type="caution">
    <text evidence="1">The sequence shown here is derived from an EMBL/GenBank/DDBJ whole genome shotgun (WGS) entry which is preliminary data.</text>
</comment>
<evidence type="ECO:0000313" key="2">
    <source>
        <dbReference type="Proteomes" id="UP001165121"/>
    </source>
</evidence>
<dbReference type="PANTHER" id="PTHR13510:SF44">
    <property type="entry name" value="RABENOSYN-5"/>
    <property type="match status" value="1"/>
</dbReference>
<proteinExistence type="predicted"/>
<dbReference type="EMBL" id="BSXT01002662">
    <property type="protein sequence ID" value="GMF50225.1"/>
    <property type="molecule type" value="Genomic_DNA"/>
</dbReference>
<dbReference type="InterPro" id="IPR023393">
    <property type="entry name" value="START-like_dom_sf"/>
</dbReference>
<organism evidence="1 2">
    <name type="scientific">Phytophthora fragariaefolia</name>
    <dbReference type="NCBI Taxonomy" id="1490495"/>
    <lineage>
        <taxon>Eukaryota</taxon>
        <taxon>Sar</taxon>
        <taxon>Stramenopiles</taxon>
        <taxon>Oomycota</taxon>
        <taxon>Peronosporomycetes</taxon>
        <taxon>Peronosporales</taxon>
        <taxon>Peronosporaceae</taxon>
        <taxon>Phytophthora</taxon>
    </lineage>
</organism>
<sequence length="392" mass="43498">MVKGRFIVNPFTELALTESEHVQLQDLANSIIMANLDKWTTYKTEKRKIDPSRWKLVKERQNIRMYTERSSSPTSGDLITGNGLPIILAVGTLEGKLDDLMHGVISPTLESMRIKASYVEDFDGAAVLDTIVEPSLEDPIQTLVLKWMEVDIPFASTSLVKNRDYVYLEGTGHVEGPKGERLGYHVMHSVNFPQTRDLPNRVRGNISALAFWQQTGPNTLDMWGTAVMDPGGDMIRMLIVPAMVGAFMSSVKYTFCGQMKKLAWMLERRYEESKQHGAPNKKSECVTCSAPISGRRIGDFGKSNSTSKLCFGFVCRTCKEVRKLSFVDPDLLLSQRKVRFCAGCITQMTSVSSTDAARAMMLSKNCHAAHSNLQSSMSSTSSTPSSISSLLV</sequence>
<keyword evidence="2" id="KW-1185">Reference proteome</keyword>
<accession>A0A9W6Y0P3</accession>
<dbReference type="SUPFAM" id="SSF55961">
    <property type="entry name" value="Bet v1-like"/>
    <property type="match status" value="1"/>
</dbReference>
<dbReference type="OrthoDB" id="117111at2759"/>
<gene>
    <name evidence="1" type="ORF">Pfra01_001999600</name>
</gene>
<dbReference type="AlphaFoldDB" id="A0A9W6Y0P3"/>
<dbReference type="Gene3D" id="3.30.530.20">
    <property type="match status" value="1"/>
</dbReference>
<evidence type="ECO:0000313" key="1">
    <source>
        <dbReference type="EMBL" id="GMF50225.1"/>
    </source>
</evidence>
<dbReference type="PANTHER" id="PTHR13510">
    <property type="entry name" value="FYVE-FINGER-CONTAINING RAB5 EFFECTOR PROTEIN RABENOSYN-5-RELATED"/>
    <property type="match status" value="1"/>
</dbReference>